<dbReference type="InterPro" id="IPR057840">
    <property type="entry name" value="FimV_N"/>
</dbReference>
<evidence type="ECO:0000313" key="4">
    <source>
        <dbReference type="EMBL" id="CDH46111.1"/>
    </source>
</evidence>
<feature type="compositionally biased region" description="Pro residues" evidence="1">
    <location>
        <begin position="264"/>
        <end position="300"/>
    </location>
</feature>
<dbReference type="InterPro" id="IPR020011">
    <property type="entry name" value="FimV_C"/>
</dbReference>
<protein>
    <recommendedName>
        <fullName evidence="3">FimV N-terminal domain-containing protein</fullName>
    </recommendedName>
</protein>
<feature type="transmembrane region" description="Helical" evidence="2">
    <location>
        <begin position="390"/>
        <end position="411"/>
    </location>
</feature>
<feature type="compositionally biased region" description="Pro residues" evidence="1">
    <location>
        <begin position="341"/>
        <end position="375"/>
    </location>
</feature>
<keyword evidence="5" id="KW-1185">Reference proteome</keyword>
<evidence type="ECO:0000256" key="2">
    <source>
        <dbReference type="SAM" id="Phobius"/>
    </source>
</evidence>
<evidence type="ECO:0000259" key="3">
    <source>
        <dbReference type="Pfam" id="PF25800"/>
    </source>
</evidence>
<dbReference type="InterPro" id="IPR020012">
    <property type="entry name" value="LysM_FimV"/>
</dbReference>
<dbReference type="Gene3D" id="1.20.58.2200">
    <property type="match status" value="1"/>
</dbReference>
<proteinExistence type="predicted"/>
<feature type="region of interest" description="Disordered" evidence="1">
    <location>
        <begin position="253"/>
        <end position="375"/>
    </location>
</feature>
<organism evidence="4 5">
    <name type="scientific">Candidatus Contendobacter odensis Run_B_J11</name>
    <dbReference type="NCBI Taxonomy" id="1400861"/>
    <lineage>
        <taxon>Bacteria</taxon>
        <taxon>Pseudomonadati</taxon>
        <taxon>Pseudomonadota</taxon>
        <taxon>Gammaproteobacteria</taxon>
        <taxon>Candidatus Competibacteraceae</taxon>
        <taxon>Candidatus Contendibacter</taxon>
    </lineage>
</organism>
<feature type="domain" description="FimV N-terminal" evidence="3">
    <location>
        <begin position="24"/>
        <end position="130"/>
    </location>
</feature>
<gene>
    <name evidence="4" type="ORF">BN874_340071</name>
</gene>
<evidence type="ECO:0000256" key="1">
    <source>
        <dbReference type="SAM" id="MobiDB-lite"/>
    </source>
</evidence>
<dbReference type="Pfam" id="PF25800">
    <property type="entry name" value="FimV_N"/>
    <property type="match status" value="1"/>
</dbReference>
<name>A0A7U7GCY0_9GAMM</name>
<sequence>MPTRILLRLFLLAGLAAPLCAFALGVGQLEVRSSLNQIFEAEIPLIISNPAELTGLTVRLPRQQDFDRAGVERLELLSKLRLSVRTPPGGPNVIKVTSVEPIREPNFNLLLELTWPRGRLIREFPVQLDPELYANRRPPPLPSAPIVTPPPIAVAPPVQKLPATPVLPPAPPVSFEGASFYGPVKPGETLAAVARRVRPSPAVNVPQMMAILIAGNPEAFANGNPNTLRAGATLKVPNPQAMGMMGMTGTPATPPAAPGLAVITPPPVEPTAPEPPIAPLLEPAPVPAPPPLAAEPPAPPATATAPQIPSASQPETAPPPFLSPAEQPREIVPQASIPQPVESPPPVASTMPEPAPMPAVAPPQQPAPATKPPAPQPVVDNEISWMSNPVVWVAIALIVLAIGSVLLLPLLRRPARPKILATTAESAAAPADSGTAEVTTTRTQIREPRSARSQPIAPGLAAMAAGLLRGAAPTPQPTTRLLLKDHDEAGPASKPVVTPAPKPIGELLKDMDFGLNRVQTAVASNNGTAPDIKAPLFEAEPPTASITRRPVNPFAAASPGEPATKPVESSPFQAEELPSELRLDGMDFDFGDLGLEKTARPQPVDLPPLEMGRGALDSKPIPPPSPGFAGQKAAAPLVKPAPPALQDLKFEFADVTQEYGKSGGSDDPLRLDAELQDFGGDTLSLGKMAVESGGRAEASADYVETKLDLATAYLDMGDQVGARSLLDDVLNEGDAAQKQRAGALLKQLG</sequence>
<feature type="compositionally biased region" description="Low complexity" evidence="1">
    <location>
        <begin position="423"/>
        <end position="437"/>
    </location>
</feature>
<dbReference type="AlphaFoldDB" id="A0A7U7GCY0"/>
<dbReference type="EMBL" id="CBTK010000248">
    <property type="protein sequence ID" value="CDH46111.1"/>
    <property type="molecule type" value="Genomic_DNA"/>
</dbReference>
<keyword evidence="2" id="KW-1133">Transmembrane helix</keyword>
<keyword evidence="2" id="KW-0472">Membrane</keyword>
<dbReference type="NCBIfam" id="TIGR03504">
    <property type="entry name" value="FimV_Cterm"/>
    <property type="match status" value="1"/>
</dbReference>
<dbReference type="InterPro" id="IPR038440">
    <property type="entry name" value="FimV_C_sf"/>
</dbReference>
<keyword evidence="2" id="KW-0812">Transmembrane</keyword>
<feature type="region of interest" description="Disordered" evidence="1">
    <location>
        <begin position="423"/>
        <end position="457"/>
    </location>
</feature>
<dbReference type="NCBIfam" id="TIGR03505">
    <property type="entry name" value="FimV_core"/>
    <property type="match status" value="1"/>
</dbReference>
<feature type="region of interest" description="Disordered" evidence="1">
    <location>
        <begin position="553"/>
        <end position="575"/>
    </location>
</feature>
<reference evidence="4 5" key="1">
    <citation type="journal article" date="2014" name="ISME J.">
        <title>Candidatus Competibacter-lineage genomes retrieved from metagenomes reveal functional metabolic diversity.</title>
        <authorList>
            <person name="McIlroy S.J."/>
            <person name="Albertsen M."/>
            <person name="Andresen E.K."/>
            <person name="Saunders A.M."/>
            <person name="Kristiansen R."/>
            <person name="Stokholm-Bjerregaard M."/>
            <person name="Nielsen K.L."/>
            <person name="Nielsen P.H."/>
        </authorList>
    </citation>
    <scope>NUCLEOTIDE SEQUENCE [LARGE SCALE GENOMIC DNA]</scope>
    <source>
        <strain evidence="4 5">Run_B_J11</strain>
    </source>
</reference>
<comment type="caution">
    <text evidence="4">The sequence shown here is derived from an EMBL/GenBank/DDBJ whole genome shotgun (WGS) entry which is preliminary data.</text>
</comment>
<dbReference type="Proteomes" id="UP000019184">
    <property type="component" value="Unassembled WGS sequence"/>
</dbReference>
<evidence type="ECO:0000313" key="5">
    <source>
        <dbReference type="Proteomes" id="UP000019184"/>
    </source>
</evidence>
<accession>A0A7U7GCY0</accession>